<feature type="domain" description="Mechanosensitive ion channel MscS" evidence="9">
    <location>
        <begin position="322"/>
        <end position="387"/>
    </location>
</feature>
<evidence type="ECO:0000256" key="6">
    <source>
        <dbReference type="ARBA" id="ARBA00023136"/>
    </source>
</evidence>
<evidence type="ECO:0000256" key="4">
    <source>
        <dbReference type="ARBA" id="ARBA00022692"/>
    </source>
</evidence>
<evidence type="ECO:0000256" key="1">
    <source>
        <dbReference type="ARBA" id="ARBA00004651"/>
    </source>
</evidence>
<dbReference type="GO" id="GO:0005886">
    <property type="term" value="C:plasma membrane"/>
    <property type="evidence" value="ECO:0007669"/>
    <property type="project" value="UniProtKB-SubCell"/>
</dbReference>
<dbReference type="InterPro" id="IPR049142">
    <property type="entry name" value="MS_channel_1st"/>
</dbReference>
<dbReference type="InterPro" id="IPR010920">
    <property type="entry name" value="LSM_dom_sf"/>
</dbReference>
<evidence type="ECO:0000256" key="2">
    <source>
        <dbReference type="ARBA" id="ARBA00008017"/>
    </source>
</evidence>
<dbReference type="InterPro" id="IPR011014">
    <property type="entry name" value="MscS_channel_TM-2"/>
</dbReference>
<evidence type="ECO:0000259" key="11">
    <source>
        <dbReference type="Pfam" id="PF21088"/>
    </source>
</evidence>
<dbReference type="InterPro" id="IPR011066">
    <property type="entry name" value="MscS_channel_C_sf"/>
</dbReference>
<protein>
    <submittedName>
        <fullName evidence="12">Small-conductance mechanosensitive channel</fullName>
    </submittedName>
</protein>
<keyword evidence="6 8" id="KW-0472">Membrane</keyword>
<dbReference type="Pfam" id="PF21082">
    <property type="entry name" value="MS_channel_3rd"/>
    <property type="match status" value="1"/>
</dbReference>
<feature type="transmembrane region" description="Helical" evidence="8">
    <location>
        <begin position="314"/>
        <end position="334"/>
    </location>
</feature>
<dbReference type="Gene3D" id="1.10.287.1260">
    <property type="match status" value="1"/>
</dbReference>
<feature type="domain" description="Mechanosensitive ion channel transmembrane helices 2/3" evidence="11">
    <location>
        <begin position="281"/>
        <end position="320"/>
    </location>
</feature>
<keyword evidence="13" id="KW-1185">Reference proteome</keyword>
<feature type="transmembrane region" description="Helical" evidence="8">
    <location>
        <begin position="241"/>
        <end position="263"/>
    </location>
</feature>
<dbReference type="Pfam" id="PF21088">
    <property type="entry name" value="MS_channel_1st"/>
    <property type="match status" value="1"/>
</dbReference>
<keyword evidence="5 8" id="KW-1133">Transmembrane helix</keyword>
<dbReference type="InterPro" id="IPR049278">
    <property type="entry name" value="MS_channel_C"/>
</dbReference>
<evidence type="ECO:0000256" key="3">
    <source>
        <dbReference type="ARBA" id="ARBA00022475"/>
    </source>
</evidence>
<dbReference type="InterPro" id="IPR023408">
    <property type="entry name" value="MscS_beta-dom_sf"/>
</dbReference>
<dbReference type="InterPro" id="IPR045275">
    <property type="entry name" value="MscS_archaea/bacteria_type"/>
</dbReference>
<dbReference type="Gene3D" id="3.30.70.100">
    <property type="match status" value="1"/>
</dbReference>
<dbReference type="SUPFAM" id="SSF82861">
    <property type="entry name" value="Mechanosensitive channel protein MscS (YggB), transmembrane region"/>
    <property type="match status" value="1"/>
</dbReference>
<proteinExistence type="inferred from homology"/>
<dbReference type="Gene3D" id="2.30.30.60">
    <property type="match status" value="1"/>
</dbReference>
<organism evidence="12 13">
    <name type="scientific">Stieleria maiorica</name>
    <dbReference type="NCBI Taxonomy" id="2795974"/>
    <lineage>
        <taxon>Bacteria</taxon>
        <taxon>Pseudomonadati</taxon>
        <taxon>Planctomycetota</taxon>
        <taxon>Planctomycetia</taxon>
        <taxon>Pirellulales</taxon>
        <taxon>Pirellulaceae</taxon>
        <taxon>Stieleria</taxon>
    </lineage>
</organism>
<gene>
    <name evidence="12" type="primary">mscS_1</name>
    <name evidence="12" type="ORF">Mal15_13040</name>
</gene>
<dbReference type="Pfam" id="PF00924">
    <property type="entry name" value="MS_channel_2nd"/>
    <property type="match status" value="1"/>
</dbReference>
<dbReference type="Proteomes" id="UP000321353">
    <property type="component" value="Chromosome"/>
</dbReference>
<name>A0A5B9MCQ4_9BACT</name>
<dbReference type="AlphaFoldDB" id="A0A5B9MCQ4"/>
<keyword evidence="4 8" id="KW-0812">Transmembrane</keyword>
<dbReference type="PANTHER" id="PTHR30221:SF1">
    <property type="entry name" value="SMALL-CONDUCTANCE MECHANOSENSITIVE CHANNEL"/>
    <property type="match status" value="1"/>
</dbReference>
<keyword evidence="3" id="KW-1003">Cell membrane</keyword>
<evidence type="ECO:0000313" key="13">
    <source>
        <dbReference type="Proteomes" id="UP000321353"/>
    </source>
</evidence>
<dbReference type="InterPro" id="IPR006685">
    <property type="entry name" value="MscS_channel_2nd"/>
</dbReference>
<evidence type="ECO:0000256" key="8">
    <source>
        <dbReference type="SAM" id="Phobius"/>
    </source>
</evidence>
<dbReference type="PANTHER" id="PTHR30221">
    <property type="entry name" value="SMALL-CONDUCTANCE MECHANOSENSITIVE CHANNEL"/>
    <property type="match status" value="1"/>
</dbReference>
<dbReference type="EMBL" id="CP036264">
    <property type="protein sequence ID" value="QEF97265.1"/>
    <property type="molecule type" value="Genomic_DNA"/>
</dbReference>
<comment type="similarity">
    <text evidence="2">Belongs to the MscS (TC 1.A.23) family.</text>
</comment>
<evidence type="ECO:0000259" key="10">
    <source>
        <dbReference type="Pfam" id="PF21082"/>
    </source>
</evidence>
<sequence length="495" mass="53685">MKASTHSIRMFSIPLANLPMFFSRSLMLSAAFLGLCTGPLWGQSGSDTSSAPAEPAVKISDPDIPIDQLEIMVKPMTRAELEREADAWFSLLRAKGGQIARARLGVKRVISDQETTAAATVAEDAAAIPDSGDTSVDSGVAAQEAAQQEAAEQQMAEEKQTLLEDVNVLQEQRTALTDRLEVVLDSLERKGGEAEEYRSYITAVSGIELDTTDVQSAWSGFVGWLLSKEGGQRWAWNLARFILIVLVTSLVAKVIAGSVNWLLDRKVKLSQLAERLIANSIKNVVFVIGFAVALTALEIDITPIVAAIGATGLVVGLALQGTLSNFASGLMILINRPFDVGNVVTAGGITGTVDKMNLISTTFRTFDNQTIHVPNNSIWNNVITNITANENRRVDMEFGIGYGDDFEKAEQIILEVVKSHDLVLDDPAPVVVTHALADSSVNIVCRPWAKTSDWWQVKTDITRAVKQRFDEAGISIPFPQRDIYVHQVAAPAEKA</sequence>
<evidence type="ECO:0000256" key="7">
    <source>
        <dbReference type="SAM" id="Coils"/>
    </source>
</evidence>
<feature type="domain" description="Mechanosensitive ion channel MscS C-terminal" evidence="10">
    <location>
        <begin position="394"/>
        <end position="476"/>
    </location>
</feature>
<dbReference type="SUPFAM" id="SSF50182">
    <property type="entry name" value="Sm-like ribonucleoproteins"/>
    <property type="match status" value="1"/>
</dbReference>
<accession>A0A5B9MCQ4</accession>
<evidence type="ECO:0000259" key="9">
    <source>
        <dbReference type="Pfam" id="PF00924"/>
    </source>
</evidence>
<dbReference type="GO" id="GO:0008381">
    <property type="term" value="F:mechanosensitive monoatomic ion channel activity"/>
    <property type="evidence" value="ECO:0007669"/>
    <property type="project" value="InterPro"/>
</dbReference>
<feature type="coiled-coil region" evidence="7">
    <location>
        <begin position="141"/>
        <end position="179"/>
    </location>
</feature>
<evidence type="ECO:0000313" key="12">
    <source>
        <dbReference type="EMBL" id="QEF97265.1"/>
    </source>
</evidence>
<reference evidence="12 13" key="1">
    <citation type="submission" date="2019-02" db="EMBL/GenBank/DDBJ databases">
        <title>Planctomycetal bacteria perform biofilm scaping via a novel small molecule.</title>
        <authorList>
            <person name="Jeske O."/>
            <person name="Boedeker C."/>
            <person name="Wiegand S."/>
            <person name="Breitling P."/>
            <person name="Kallscheuer N."/>
            <person name="Jogler M."/>
            <person name="Rohde M."/>
            <person name="Petersen J."/>
            <person name="Medema M.H."/>
            <person name="Surup F."/>
            <person name="Jogler C."/>
        </authorList>
    </citation>
    <scope>NUCLEOTIDE SEQUENCE [LARGE SCALE GENOMIC DNA]</scope>
    <source>
        <strain evidence="12 13">Mal15</strain>
    </source>
</reference>
<keyword evidence="7" id="KW-0175">Coiled coil</keyword>
<dbReference type="SUPFAM" id="SSF82689">
    <property type="entry name" value="Mechanosensitive channel protein MscS (YggB), C-terminal domain"/>
    <property type="match status" value="1"/>
</dbReference>
<comment type="subcellular location">
    <subcellularLocation>
        <location evidence="1">Cell membrane</location>
        <topology evidence="1">Multi-pass membrane protein</topology>
    </subcellularLocation>
</comment>
<evidence type="ECO:0000256" key="5">
    <source>
        <dbReference type="ARBA" id="ARBA00022989"/>
    </source>
</evidence>
<dbReference type="KEGG" id="smam:Mal15_13040"/>